<dbReference type="GO" id="GO:0005737">
    <property type="term" value="C:cytoplasm"/>
    <property type="evidence" value="ECO:0007669"/>
    <property type="project" value="TreeGrafter"/>
</dbReference>
<proteinExistence type="inferred from homology"/>
<dbReference type="PROSITE" id="PS00012">
    <property type="entry name" value="PHOSPHOPANTETHEINE"/>
    <property type="match status" value="3"/>
</dbReference>
<dbReference type="SUPFAM" id="SSF56801">
    <property type="entry name" value="Acetyl-CoA synthetase-like"/>
    <property type="match status" value="3"/>
</dbReference>
<reference evidence="6 7" key="1">
    <citation type="submission" date="2020-08" db="EMBL/GenBank/DDBJ databases">
        <title>Genomic Encyclopedia of Type Strains, Phase IV (KMG-IV): sequencing the most valuable type-strain genomes for metagenomic binning, comparative biology and taxonomic classification.</title>
        <authorList>
            <person name="Goeker M."/>
        </authorList>
    </citation>
    <scope>NUCLEOTIDE SEQUENCE [LARGE SCALE GENOMIC DNA]</scope>
    <source>
        <strain evidence="6 7">DSM 29007</strain>
    </source>
</reference>
<evidence type="ECO:0000313" key="7">
    <source>
        <dbReference type="Proteomes" id="UP000582837"/>
    </source>
</evidence>
<sequence length="3258" mass="353959">MKSDMTELTLAERRKLLQMARARDLVRGESELPPIEPVSRDAQLPLSFAQQGLWFVEQLGDLGSTYHIPLRLRLRGDLDRAALVRALDGIVARHEALRTTFAEVDGVPEQRIGAADAAFHLAEHDLEGQADADEELGRLMAEEVRAPFDLQSGPLIRGRLIRLAGDDHVLLVTVHHIVSDAWSMGVLTRELAAGYAAAREGREAELPALSIHYADYAAWQRRRVEGEGFAKQSEFWKRTLDGAPQLLELPTDHARPAQMDHAGEWLWMDFDEELTAGLKALSLRHGTTLFMTLLAGWATVLGRLSGQDDMVIGTPTAGRERRETEGLIGFFVNTLAVRMDLSGGPTVAELLARVKAQALEAQHHQDIPFEQVVELVQPTRNLSHSPLFQATFAWQSTPGASGALSLPGLEVESVATGTSDTQAKFDLLLALRESGERISGDLTYATSLFDRATVERWGGYLRRVLEQMVADDGQRVERLAMLSAEERAQVLEEWNRTDADYPQSSCIHELFQARAAEAPDAPAVVCEGESLTYAELNARANRLAHHLRSLGVGPDVRVAICVERSPEMLVGLLGILKAGGAYVPLDPAYPAERLAYLLADSAPAAVLTQAALRDRVAGLDVPVIELDATATAWDHQPATDPEPGALTPAHVAYVIYTSGSTGRPKGVMVAHQSLVNLVHWHGEAFGVGRGTRSSSVASLGFDAAAWEIWPPLAAGGELALPGRGRVDPDDILDWWDGQTLDVSFLPTPMAEYAFSRGVREGTVRTLLVGGDRLRRMPPEPIPFRLVNNYGPTETTVVATSGDVRGSAAPDIGRPIANARTYLLDGAGELVPAGVAGELYVGGPQVARGYLGRPGLTAERFVPDAFGAELGARLYRTGDLCRWTPEGTLDFVGRTDHQVKVRGFRIELGEIEARLAEHPDVREAVVLVREDAPGQARLVAYVLGDETVRADVLRAHIAAALPAYMVPAAFVRLDQMPLTPNGKLDRKALPAPEDDAFSRRGYEAPAGETEEALAEIWADVLGVDRVSRWDDFFELGGHSLLAVRVISRVRQVLAVEIALRELFALPVLADFARELEAAAHSELPPIEPASREGRLALSFAQQRLWFLEQLGNLGGTYHVRAPLRLRGALDRDALVAALDGIVARHETLRTVFTEVDGVPEQRIAPASSSRFALVEHDLTGHPGAEAELERRMAEEADAPFDLEQGPLIRGALIRLADDDHVLLMTMHHIVSDGWSMGVLFDELAAIYGAFRDGREAHLPALPVQYADYAAWQRRWVEGDVLREQADYWAETLGGAPELLELPTDRPRPAEMNHGGARLGLELDEELTAALKALSRRHGTTLFITLLAGWAVVLSRLSGRDDVVIGTPVANRGRREIEGLIGFFVNTLALRMDLSHAPTVSELLARVKERALSAQHHQDIPFEQVVERVDPARSLSHTPLFQAMFTWQDMQRGGGLSLPGVEVGRVGAESSQVQAKVDLSLALRATEDRIVGSVTFATALFDQETVERWAGYLRRVLREMAADEHQPVERLALLSADERSRLVDEWNRTEADYPREACVHQLFEAQAERTPDAEAVVWEGESLTYAELNARSNRLAHHLRALGVGPDGRVGICVERSLELLVGLLGILKAGGAYVALDPDLPDERLRTMLEDSRPAVLLANASLAVRLGGMDVPVLAVDADAARWSALPDTNPEGVGVGPDHLVYVIYTSGSTGRPKGVMNIHRNVVNRIAGIQLRWQLAPGESVLQNASLSFDVSAYELFWPLMLGARVVMTRPDGHRDPAYLVELIRRYGIGTASFVPSSLQLFLEEPGVEECTSLVRVPCGGEALPPALVRRLYERLPRATLYNRYGPSEAATAVAGPVRVAEEMNGPVAIGRPMPNARAYLLDRAGEPVPAGVAGELCIGGDGVGRGYLDRPAMTAERFVPDPFSGEAGARMYRTGDLSRWLPDGTIAYLGRTDFQVKVRGFRIEPGEIEARLREHPGVREAVVLVREDAPGDRRLVAYVVADEAAGAEVLRAHLGQTLPEYMVPAAYVRLERLPLSPNGKLDRPALPAPEGDAYASREYEAPVGETETALAEIWAEVLGVERVGRHDGFFELGGHSLLVVRVIARMRQRGLHAEVRAVFTAPTLAALAAEVGGESAEVAVPPNAIPAGCTRITPEMLPLVTLEQAEIDAVVAGVEGGAGNVQDIYPLAPLQEGILFHHLMTTEGDPYLLATLYSYGSRAELDRYLGALQAVMDRHDVLRTAVVWEGVREPVQVVWREARLRVDEVQLDVEGPAAGGDAAERLYARFDPRHHRIDVRHAPLMRAHVAHDAAGGRWLLMILRHHLISDHTTLEVMQTEIDAHLAGRADQLPAPVPFRNLVAQAQLGVSGEEHRAFFTEMLGDVDEPTAPFGLRDARGDGSGMDVGRMWVEAGLAARLRRRARALGVSAATLCHVAWAQVLARVSGRDDVVFGTLLLGRMTGGENAERMMGPFINTLPIRVRLGSTGAEAAVRQTHALLTRLLRHEHAPLSLAQRCSGVEAPAPLFTSLLNYRHSAAATPSGSASSGAADAGTAQDGVRRLRAEERSNYPLTLNVDDLGGAMGLTAKIRAQGEAGRVCAMMHTALEGLVEALERAPGRPVGSIEVLPAEERARVVVEWNATGAPFPREACVHHLFEQQVVRTPDVVAVTGADGTLTYAELNARANRLAHHLIGLGVGPDVLVGVCTERGMEMAVGLLAVLKAGGAYVPLDPDYPADRLRFMVEDSNPAAVLASGVPEALVAGLMGETGIPVIRLETDADAWADRPDTNPARADVHPDHLVYVIYTSGSTGRPKGVMNHHGCLVNRLAWGARAWSLGADDVVLCKTSLSFDGHIRELFLPWSVGARVVMARPGGHRDPDYLLQTIRDGGITVMNLTGSLLMVMLEHPSIDLAAGLRQILMGGESFSGTGLTRFLERLPGTKLHQLYGPSEAATAVMAPNLGPQHVRGVVPIGRPTANSRVYLLDPSGNPVPVGLAGEMYIGGDSVGRGYLERPALTAERFVPDPFAAEPGARLYRTGDLAQWLADGTIEFLGRNDFQVKIRGFRIELGEVEARLREHPGVDEAAVLARADAAGENRLVAWYTGDEPLDPAVLRAHLAERLPDYMVPAAFVRMERFPLTPSVKLDYAALPDPEVGAYASREYEAPVDEIEEALAEIWAEVLRVDRVGRQDDFFELGGHSLLAVRVISRVRPELGVNIAVRDLFAWPVLKDFAQEIMDAQLAQFDPEELAALVALARDPAG</sequence>
<comment type="caution">
    <text evidence="6">The sequence shown here is derived from an EMBL/GenBank/DDBJ whole genome shotgun (WGS) entry which is preliminary data.</text>
</comment>
<dbReference type="CDD" id="cd17651">
    <property type="entry name" value="A_NRPS_VisG_like"/>
    <property type="match status" value="1"/>
</dbReference>
<dbReference type="InterPro" id="IPR009081">
    <property type="entry name" value="PP-bd_ACP"/>
</dbReference>
<evidence type="ECO:0000256" key="3">
    <source>
        <dbReference type="ARBA" id="ARBA00022450"/>
    </source>
</evidence>
<dbReference type="InterPro" id="IPR006162">
    <property type="entry name" value="Ppantetheine_attach_site"/>
</dbReference>
<evidence type="ECO:0000259" key="5">
    <source>
        <dbReference type="PROSITE" id="PS50075"/>
    </source>
</evidence>
<dbReference type="PROSITE" id="PS50075">
    <property type="entry name" value="CARRIER"/>
    <property type="match status" value="3"/>
</dbReference>
<keyword evidence="3" id="KW-0596">Phosphopantetheine</keyword>
<dbReference type="FunFam" id="3.40.50.12780:FF:000012">
    <property type="entry name" value="Non-ribosomal peptide synthetase"/>
    <property type="match status" value="3"/>
</dbReference>
<dbReference type="InterPro" id="IPR020845">
    <property type="entry name" value="AMP-binding_CS"/>
</dbReference>
<dbReference type="CDD" id="cd05930">
    <property type="entry name" value="A_NRPS"/>
    <property type="match status" value="1"/>
</dbReference>
<dbReference type="Pfam" id="PF00550">
    <property type="entry name" value="PP-binding"/>
    <property type="match status" value="3"/>
</dbReference>
<comment type="cofactor">
    <cofactor evidence="1">
        <name>pantetheine 4'-phosphate</name>
        <dbReference type="ChEBI" id="CHEBI:47942"/>
    </cofactor>
</comment>
<dbReference type="Gene3D" id="2.30.38.10">
    <property type="entry name" value="Luciferase, Domain 3"/>
    <property type="match status" value="3"/>
</dbReference>
<dbReference type="SUPFAM" id="SSF47336">
    <property type="entry name" value="ACP-like"/>
    <property type="match status" value="3"/>
</dbReference>
<dbReference type="InterPro" id="IPR001242">
    <property type="entry name" value="Condensation_dom"/>
</dbReference>
<dbReference type="PANTHER" id="PTHR45527">
    <property type="entry name" value="NONRIBOSOMAL PEPTIDE SYNTHETASE"/>
    <property type="match status" value="1"/>
</dbReference>
<gene>
    <name evidence="6" type="ORF">HNQ61_003039</name>
</gene>
<dbReference type="GO" id="GO:0072330">
    <property type="term" value="P:monocarboxylic acid biosynthetic process"/>
    <property type="evidence" value="ECO:0007669"/>
    <property type="project" value="UniProtKB-ARBA"/>
</dbReference>
<dbReference type="Proteomes" id="UP000582837">
    <property type="component" value="Unassembled WGS sequence"/>
</dbReference>
<dbReference type="Gene3D" id="3.40.50.980">
    <property type="match status" value="6"/>
</dbReference>
<dbReference type="FunFam" id="3.40.50.980:FF:000001">
    <property type="entry name" value="Non-ribosomal peptide synthetase"/>
    <property type="match status" value="3"/>
</dbReference>
<dbReference type="GO" id="GO:0003824">
    <property type="term" value="F:catalytic activity"/>
    <property type="evidence" value="ECO:0007669"/>
    <property type="project" value="InterPro"/>
</dbReference>
<dbReference type="GO" id="GO:0043041">
    <property type="term" value="P:amino acid activation for nonribosomal peptide biosynthetic process"/>
    <property type="evidence" value="ECO:0007669"/>
    <property type="project" value="TreeGrafter"/>
</dbReference>
<dbReference type="Gene3D" id="3.30.559.10">
    <property type="entry name" value="Chloramphenicol acetyltransferase-like domain"/>
    <property type="match status" value="3"/>
</dbReference>
<dbReference type="FunFam" id="3.30.300.30:FF:000010">
    <property type="entry name" value="Enterobactin synthetase component F"/>
    <property type="match status" value="3"/>
</dbReference>
<dbReference type="InterPro" id="IPR010071">
    <property type="entry name" value="AA_adenyl_dom"/>
</dbReference>
<dbReference type="GO" id="GO:0044550">
    <property type="term" value="P:secondary metabolite biosynthetic process"/>
    <property type="evidence" value="ECO:0007669"/>
    <property type="project" value="UniProtKB-ARBA"/>
</dbReference>
<dbReference type="CDD" id="cd19544">
    <property type="entry name" value="E-C_NRPS"/>
    <property type="match status" value="1"/>
</dbReference>
<dbReference type="InterPro" id="IPR020806">
    <property type="entry name" value="PKS_PP-bd"/>
</dbReference>
<comment type="similarity">
    <text evidence="2">Belongs to the ATP-dependent AMP-binding enzyme family.</text>
</comment>
<dbReference type="SMART" id="SM00823">
    <property type="entry name" value="PKS_PP"/>
    <property type="match status" value="3"/>
</dbReference>
<dbReference type="NCBIfam" id="NF003417">
    <property type="entry name" value="PRK04813.1"/>
    <property type="match status" value="3"/>
</dbReference>
<dbReference type="InterPro" id="IPR025110">
    <property type="entry name" value="AMP-bd_C"/>
</dbReference>
<organism evidence="6 7">
    <name type="scientific">Longimicrobium terrae</name>
    <dbReference type="NCBI Taxonomy" id="1639882"/>
    <lineage>
        <taxon>Bacteria</taxon>
        <taxon>Pseudomonadati</taxon>
        <taxon>Gemmatimonadota</taxon>
        <taxon>Longimicrobiia</taxon>
        <taxon>Longimicrobiales</taxon>
        <taxon>Longimicrobiaceae</taxon>
        <taxon>Longimicrobium</taxon>
    </lineage>
</organism>
<feature type="domain" description="Carrier" evidence="5">
    <location>
        <begin position="2064"/>
        <end position="2138"/>
    </location>
</feature>
<dbReference type="FunFam" id="1.10.1200.10:FF:000005">
    <property type="entry name" value="Nonribosomal peptide synthetase 1"/>
    <property type="match status" value="1"/>
</dbReference>
<keyword evidence="4" id="KW-0597">Phosphoprotein</keyword>
<dbReference type="InterPro" id="IPR000873">
    <property type="entry name" value="AMP-dep_synth/lig_dom"/>
</dbReference>
<dbReference type="EMBL" id="JACHIA010000008">
    <property type="protein sequence ID" value="MBB6071415.1"/>
    <property type="molecule type" value="Genomic_DNA"/>
</dbReference>
<accession>A0A841H030</accession>
<dbReference type="FunFam" id="2.30.38.10:FF:000001">
    <property type="entry name" value="Non-ribosomal peptide synthetase PvdI"/>
    <property type="match status" value="3"/>
</dbReference>
<evidence type="ECO:0000256" key="1">
    <source>
        <dbReference type="ARBA" id="ARBA00001957"/>
    </source>
</evidence>
<dbReference type="CDD" id="cd19531">
    <property type="entry name" value="LCL_NRPS-like"/>
    <property type="match status" value="2"/>
</dbReference>
<feature type="domain" description="Carrier" evidence="5">
    <location>
        <begin position="3162"/>
        <end position="3237"/>
    </location>
</feature>
<dbReference type="Gene3D" id="1.10.1200.10">
    <property type="entry name" value="ACP-like"/>
    <property type="match status" value="3"/>
</dbReference>
<dbReference type="PROSITE" id="PS00455">
    <property type="entry name" value="AMP_BINDING"/>
    <property type="match status" value="3"/>
</dbReference>
<dbReference type="GO" id="GO:0031177">
    <property type="term" value="F:phosphopantetheine binding"/>
    <property type="evidence" value="ECO:0007669"/>
    <property type="project" value="InterPro"/>
</dbReference>
<dbReference type="Pfam" id="PF13193">
    <property type="entry name" value="AMP-binding_C"/>
    <property type="match status" value="3"/>
</dbReference>
<keyword evidence="7" id="KW-1185">Reference proteome</keyword>
<dbReference type="Pfam" id="PF00668">
    <property type="entry name" value="Condensation"/>
    <property type="match status" value="3"/>
</dbReference>
<evidence type="ECO:0000313" key="6">
    <source>
        <dbReference type="EMBL" id="MBB6071415.1"/>
    </source>
</evidence>
<dbReference type="CDD" id="cd17646">
    <property type="entry name" value="A_NRPS_AB3403-like"/>
    <property type="match status" value="1"/>
</dbReference>
<protein>
    <submittedName>
        <fullName evidence="6">Amino acid adenylation domain-containing protein</fullName>
    </submittedName>
</protein>
<name>A0A841H030_9BACT</name>
<dbReference type="RefSeq" id="WP_184430745.1">
    <property type="nucleotide sequence ID" value="NZ_JACHIA010000008.1"/>
</dbReference>
<dbReference type="InterPro" id="IPR036736">
    <property type="entry name" value="ACP-like_sf"/>
</dbReference>
<dbReference type="Pfam" id="PF00501">
    <property type="entry name" value="AMP-binding"/>
    <property type="match status" value="3"/>
</dbReference>
<dbReference type="FunFam" id="3.30.559.10:FF:000012">
    <property type="entry name" value="Non-ribosomal peptide synthetase"/>
    <property type="match status" value="2"/>
</dbReference>
<dbReference type="PANTHER" id="PTHR45527:SF1">
    <property type="entry name" value="FATTY ACID SYNTHASE"/>
    <property type="match status" value="1"/>
</dbReference>
<dbReference type="NCBIfam" id="TIGR01733">
    <property type="entry name" value="AA-adenyl-dom"/>
    <property type="match status" value="3"/>
</dbReference>
<dbReference type="Gene3D" id="3.30.300.30">
    <property type="match status" value="3"/>
</dbReference>
<dbReference type="FunFam" id="1.10.1200.10:FF:000016">
    <property type="entry name" value="Non-ribosomal peptide synthase"/>
    <property type="match status" value="2"/>
</dbReference>
<evidence type="ECO:0000256" key="4">
    <source>
        <dbReference type="ARBA" id="ARBA00022553"/>
    </source>
</evidence>
<dbReference type="InterPro" id="IPR023213">
    <property type="entry name" value="CAT-like_dom_sf"/>
</dbReference>
<feature type="domain" description="Carrier" evidence="5">
    <location>
        <begin position="1003"/>
        <end position="1078"/>
    </location>
</feature>
<dbReference type="Gene3D" id="3.30.559.30">
    <property type="entry name" value="Nonribosomal peptide synthetase, condensation domain"/>
    <property type="match status" value="3"/>
</dbReference>
<evidence type="ECO:0000256" key="2">
    <source>
        <dbReference type="ARBA" id="ARBA00006432"/>
    </source>
</evidence>
<dbReference type="InterPro" id="IPR045851">
    <property type="entry name" value="AMP-bd_C_sf"/>
</dbReference>
<dbReference type="SUPFAM" id="SSF52777">
    <property type="entry name" value="CoA-dependent acyltransferases"/>
    <property type="match status" value="6"/>
</dbReference>